<comment type="similarity">
    <text evidence="2">Belongs to the glycosyltransferase 32 family.</text>
</comment>
<evidence type="ECO:0000256" key="1">
    <source>
        <dbReference type="ARBA" id="ARBA00004323"/>
    </source>
</evidence>
<feature type="transmembrane region" description="Helical" evidence="7">
    <location>
        <begin position="12"/>
        <end position="31"/>
    </location>
</feature>
<keyword evidence="6 7" id="KW-0472">Membrane</keyword>
<feature type="domain" description="Alpha 1,4-glycosyltransferase" evidence="8">
    <location>
        <begin position="232"/>
        <end position="369"/>
    </location>
</feature>
<evidence type="ECO:0000256" key="6">
    <source>
        <dbReference type="ARBA" id="ARBA00023136"/>
    </source>
</evidence>
<evidence type="ECO:0000256" key="5">
    <source>
        <dbReference type="ARBA" id="ARBA00023034"/>
    </source>
</evidence>
<keyword evidence="3" id="KW-0328">Glycosyltransferase</keyword>
<dbReference type="Gene3D" id="3.90.550.20">
    <property type="match status" value="1"/>
</dbReference>
<dbReference type="PANTHER" id="PTHR12042">
    <property type="entry name" value="LACTOSYLCERAMIDE 4-ALPHA-GALACTOSYLTRANSFERASE ALPHA- 1,4-GALACTOSYLTRANSFERASE"/>
    <property type="match status" value="1"/>
</dbReference>
<dbReference type="Pfam" id="PF04572">
    <property type="entry name" value="Gb3_synth"/>
    <property type="match status" value="1"/>
</dbReference>
<dbReference type="InterPro" id="IPR007652">
    <property type="entry name" value="A1-4-GlycosylTfrase_dom"/>
</dbReference>
<evidence type="ECO:0000256" key="4">
    <source>
        <dbReference type="ARBA" id="ARBA00022679"/>
    </source>
</evidence>
<organism evidence="9 10">
    <name type="scientific">Halocaridina rubra</name>
    <name type="common">Hawaiian red shrimp</name>
    <dbReference type="NCBI Taxonomy" id="373956"/>
    <lineage>
        <taxon>Eukaryota</taxon>
        <taxon>Metazoa</taxon>
        <taxon>Ecdysozoa</taxon>
        <taxon>Arthropoda</taxon>
        <taxon>Crustacea</taxon>
        <taxon>Multicrustacea</taxon>
        <taxon>Malacostraca</taxon>
        <taxon>Eumalacostraca</taxon>
        <taxon>Eucarida</taxon>
        <taxon>Decapoda</taxon>
        <taxon>Pleocyemata</taxon>
        <taxon>Caridea</taxon>
        <taxon>Atyoidea</taxon>
        <taxon>Atyidae</taxon>
        <taxon>Halocaridina</taxon>
    </lineage>
</organism>
<dbReference type="GO" id="GO:0016758">
    <property type="term" value="F:hexosyltransferase activity"/>
    <property type="evidence" value="ECO:0007669"/>
    <property type="project" value="TreeGrafter"/>
</dbReference>
<evidence type="ECO:0000256" key="3">
    <source>
        <dbReference type="ARBA" id="ARBA00022676"/>
    </source>
</evidence>
<keyword evidence="4" id="KW-0808">Transferase</keyword>
<dbReference type="AlphaFoldDB" id="A0AAN8ZWR1"/>
<dbReference type="SUPFAM" id="SSF53448">
    <property type="entry name" value="Nucleotide-diphospho-sugar transferases"/>
    <property type="match status" value="1"/>
</dbReference>
<dbReference type="PANTHER" id="PTHR12042:SF21">
    <property type="entry name" value="ALPHA1,4-GALACTOSYLTRANSFERASE 1-RELATED"/>
    <property type="match status" value="1"/>
</dbReference>
<dbReference type="GO" id="GO:0006688">
    <property type="term" value="P:glycosphingolipid biosynthetic process"/>
    <property type="evidence" value="ECO:0007669"/>
    <property type="project" value="TreeGrafter"/>
</dbReference>
<dbReference type="Pfam" id="PF04488">
    <property type="entry name" value="Gly_transf_sug"/>
    <property type="match status" value="1"/>
</dbReference>
<evidence type="ECO:0000256" key="7">
    <source>
        <dbReference type="SAM" id="Phobius"/>
    </source>
</evidence>
<proteinExistence type="inferred from homology"/>
<gene>
    <name evidence="9" type="ORF">SK128_018525</name>
</gene>
<evidence type="ECO:0000313" key="10">
    <source>
        <dbReference type="Proteomes" id="UP001381693"/>
    </source>
</evidence>
<dbReference type="Proteomes" id="UP001381693">
    <property type="component" value="Unassembled WGS sequence"/>
</dbReference>
<dbReference type="InterPro" id="IPR051981">
    <property type="entry name" value="Glycosyltransf_32"/>
</dbReference>
<comment type="caution">
    <text evidence="9">The sequence shown here is derived from an EMBL/GenBank/DDBJ whole genome shotgun (WGS) entry which is preliminary data.</text>
</comment>
<evidence type="ECO:0000313" key="9">
    <source>
        <dbReference type="EMBL" id="KAK7071571.1"/>
    </source>
</evidence>
<dbReference type="EMBL" id="JAXCGZ010014262">
    <property type="protein sequence ID" value="KAK7071571.1"/>
    <property type="molecule type" value="Genomic_DNA"/>
</dbReference>
<sequence>MVITARKALRVFVIPFLMINVLLSFVFVRYFDISGGYGNRVLKYSPGQNLVEETRVIRESKWLAHLCPKYRINTNASLDIVTWTPLQEDVIFFVKTTCQTKLSAREACAVESAIHHHPQHLVVLFTASPTITRTHPVMKILLKMDNFRVSWLDLDEVFSEDPLLSWHRDRLWMLSGDRTPAVLNDAVRTELLHRYGGTYVDLDAIILKSLPNITNWMARVDDRLITSAVSRFRPGHPMLKEITQSIPRVYAPSSCCSIGPELFTQRLIERCPENITQPTSTQPEYFEFCQDMTIFPRKLFYPIHYGYKSTELESIFTEGLGLGPAFFKQQEAYSLHLYHSLSNKRDIDLKSDSIVAEAAKRNCPMIYKALKAQNRRSQ</sequence>
<keyword evidence="7" id="KW-1133">Transmembrane helix</keyword>
<accession>A0AAN8ZWR1</accession>
<keyword evidence="10" id="KW-1185">Reference proteome</keyword>
<keyword evidence="5" id="KW-0333">Golgi apparatus</keyword>
<evidence type="ECO:0000259" key="8">
    <source>
        <dbReference type="Pfam" id="PF04572"/>
    </source>
</evidence>
<evidence type="ECO:0000256" key="2">
    <source>
        <dbReference type="ARBA" id="ARBA00009003"/>
    </source>
</evidence>
<protein>
    <recommendedName>
        <fullName evidence="8">Alpha 1,4-glycosyltransferase domain-containing protein</fullName>
    </recommendedName>
</protein>
<dbReference type="GO" id="GO:0000139">
    <property type="term" value="C:Golgi membrane"/>
    <property type="evidence" value="ECO:0007669"/>
    <property type="project" value="UniProtKB-SubCell"/>
</dbReference>
<dbReference type="InterPro" id="IPR007577">
    <property type="entry name" value="GlycoTrfase_DXD_sugar-bd_CS"/>
</dbReference>
<name>A0AAN8ZWR1_HALRR</name>
<reference evidence="9 10" key="1">
    <citation type="submission" date="2023-11" db="EMBL/GenBank/DDBJ databases">
        <title>Halocaridina rubra genome assembly.</title>
        <authorList>
            <person name="Smith C."/>
        </authorList>
    </citation>
    <scope>NUCLEOTIDE SEQUENCE [LARGE SCALE GENOMIC DNA]</scope>
    <source>
        <strain evidence="9">EP-1</strain>
        <tissue evidence="9">Whole</tissue>
    </source>
</reference>
<keyword evidence="7" id="KW-0812">Transmembrane</keyword>
<dbReference type="InterPro" id="IPR029044">
    <property type="entry name" value="Nucleotide-diphossugar_trans"/>
</dbReference>
<comment type="subcellular location">
    <subcellularLocation>
        <location evidence="1">Golgi apparatus membrane</location>
        <topology evidence="1">Single-pass type II membrane protein</topology>
    </subcellularLocation>
</comment>